<accession>A0A8T1UQ01</accession>
<proteinExistence type="inferred from homology"/>
<dbReference type="GO" id="GO:0030170">
    <property type="term" value="F:pyridoxal phosphate binding"/>
    <property type="evidence" value="ECO:0007669"/>
    <property type="project" value="UniProtKB-UniRule"/>
</dbReference>
<dbReference type="FunFam" id="3.20.20.10:FF:000007">
    <property type="entry name" value="Pyridoxal phosphate homeostasis protein"/>
    <property type="match status" value="1"/>
</dbReference>
<feature type="region of interest" description="Disordered" evidence="3">
    <location>
        <begin position="49"/>
        <end position="122"/>
    </location>
</feature>
<feature type="region of interest" description="Disordered" evidence="3">
    <location>
        <begin position="138"/>
        <end position="163"/>
    </location>
</feature>
<dbReference type="EMBL" id="JAENGZ010000172">
    <property type="protein sequence ID" value="KAG6966465.1"/>
    <property type="molecule type" value="Genomic_DNA"/>
</dbReference>
<dbReference type="PANTHER" id="PTHR10146">
    <property type="entry name" value="PROLINE SYNTHETASE CO-TRANSCRIBED BACTERIAL HOMOLOG PROTEIN"/>
    <property type="match status" value="1"/>
</dbReference>
<evidence type="ECO:0000259" key="4">
    <source>
        <dbReference type="Pfam" id="PF01168"/>
    </source>
</evidence>
<dbReference type="InterPro" id="IPR001608">
    <property type="entry name" value="Ala_racemase_N"/>
</dbReference>
<evidence type="ECO:0000313" key="6">
    <source>
        <dbReference type="Proteomes" id="UP000688947"/>
    </source>
</evidence>
<dbReference type="Proteomes" id="UP000688947">
    <property type="component" value="Unassembled WGS sequence"/>
</dbReference>
<dbReference type="HAMAP" id="MF_02087">
    <property type="entry name" value="PLP_homeostasis"/>
    <property type="match status" value="1"/>
</dbReference>
<keyword evidence="1 2" id="KW-0663">Pyridoxal phosphate</keyword>
<evidence type="ECO:0000256" key="1">
    <source>
        <dbReference type="ARBA" id="ARBA00022898"/>
    </source>
</evidence>
<gene>
    <name evidence="5" type="ORF">JG687_00004819</name>
</gene>
<evidence type="ECO:0000313" key="5">
    <source>
        <dbReference type="EMBL" id="KAG6966465.1"/>
    </source>
</evidence>
<comment type="function">
    <text evidence="2">Pyridoxal 5'-phosphate (PLP)-binding protein, which may be involved in intracellular homeostatic regulation of pyridoxal 5'-phosphate (PLP), the active form of vitamin B6.</text>
</comment>
<comment type="caution">
    <text evidence="5">The sequence shown here is derived from an EMBL/GenBank/DDBJ whole genome shotgun (WGS) entry which is preliminary data.</text>
</comment>
<dbReference type="InterPro" id="IPR011078">
    <property type="entry name" value="PyrdxlP_homeostasis"/>
</dbReference>
<evidence type="ECO:0000256" key="3">
    <source>
        <dbReference type="SAM" id="MobiDB-lite"/>
    </source>
</evidence>
<dbReference type="VEuPathDB" id="FungiDB:PC110_g3258"/>
<comment type="similarity">
    <text evidence="2">Belongs to the pyridoxal phosphate-binding protein YggS/PROSC family.</text>
</comment>
<reference evidence="5" key="1">
    <citation type="submission" date="2021-01" db="EMBL/GenBank/DDBJ databases">
        <title>Phytophthora aleatoria, a newly-described species from Pinus radiata is distinct from Phytophthora cactorum isolates based on comparative genomics.</title>
        <authorList>
            <person name="Mcdougal R."/>
            <person name="Panda P."/>
            <person name="Williams N."/>
            <person name="Studholme D.J."/>
        </authorList>
    </citation>
    <scope>NUCLEOTIDE SEQUENCE</scope>
    <source>
        <strain evidence="5">NZFS 3830</strain>
    </source>
</reference>
<dbReference type="CDD" id="cd06822">
    <property type="entry name" value="PLPDE_III_YBL036c_euk"/>
    <property type="match status" value="1"/>
</dbReference>
<name>A0A8T1UQ01_9STRA</name>
<dbReference type="PANTHER" id="PTHR10146:SF14">
    <property type="entry name" value="PYRIDOXAL PHOSPHATE HOMEOSTASIS PROTEIN"/>
    <property type="match status" value="1"/>
</dbReference>
<dbReference type="AlphaFoldDB" id="A0A8T1UQ01"/>
<feature type="compositionally biased region" description="Low complexity" evidence="3">
    <location>
        <begin position="93"/>
        <end position="122"/>
    </location>
</feature>
<feature type="domain" description="Alanine racemase N-terminal" evidence="4">
    <location>
        <begin position="195"/>
        <end position="412"/>
    </location>
</feature>
<feature type="modified residue" description="N6-(pyridoxal phosphate)lysine" evidence="2">
    <location>
        <position position="218"/>
    </location>
</feature>
<organism evidence="5 6">
    <name type="scientific">Phytophthora cactorum</name>
    <dbReference type="NCBI Taxonomy" id="29920"/>
    <lineage>
        <taxon>Eukaryota</taxon>
        <taxon>Sar</taxon>
        <taxon>Stramenopiles</taxon>
        <taxon>Oomycota</taxon>
        <taxon>Peronosporomycetes</taxon>
        <taxon>Peronosporales</taxon>
        <taxon>Peronosporaceae</taxon>
        <taxon>Phytophthora</taxon>
    </lineage>
</organism>
<sequence>MPRPWSTRGAIALLMVCGVIFGVIAIATLNGSSSETTTADTAEATSADGVSIIGGSGPDSGSFEAGTVESESSWVDGSDLNAKADGHSDDSSNDTSVDSSSSSTADSLGSQEEESAGSSGSTAASFFEDVLEGWDSQFGSFQSSESDASADSEEDAWISASNSQDASMDSWFTESTSESLDASKMAVAKNLLAVRAKVAEAVAKGPWKQQCTLVAVSKTKPLEDLQEAYEADQRHFGENYIQELVQKAPLLPADIKWHYIGHVQSNKAKPLVRDVPNLFVVETVDSIKIANALNKASSEFRTEKLNVMVQVNTSEEKQKSGIDADGSVELARHIVTSCEHLNLMGLMTIGRYGDTTSECFDRLVACRKKVAEAIGKAETDLDLSMGMSGDFELAISCGSTHVRVGSTIFGARNYANKE</sequence>
<dbReference type="NCBIfam" id="TIGR00044">
    <property type="entry name" value="YggS family pyridoxal phosphate-dependent enzyme"/>
    <property type="match status" value="1"/>
</dbReference>
<evidence type="ECO:0000256" key="2">
    <source>
        <dbReference type="HAMAP-Rule" id="MF_03225"/>
    </source>
</evidence>
<dbReference type="Pfam" id="PF01168">
    <property type="entry name" value="Ala_racemase_N"/>
    <property type="match status" value="1"/>
</dbReference>
<protein>
    <recommendedName>
        <fullName evidence="2">Pyridoxal phosphate homeostasis protein</fullName>
        <shortName evidence="2">PLP homeostasis protein</shortName>
    </recommendedName>
</protein>
<dbReference type="OrthoDB" id="10264196at2759"/>